<dbReference type="Proteomes" id="UP000460298">
    <property type="component" value="Unassembled WGS sequence"/>
</dbReference>
<sequence length="125" mass="14294">MAHSIGLFLEKRIEEKDVIEELNKALPRLVESLEFRDDRALFFLTFLDYPEGFASYTGIDWREDPSVDVSVLSVAQSMARAFSCRVLFEGVQDPKTRYTEWILVDVDGQFGPTEIQELDDGVTVL</sequence>
<name>A0A833H4E2_9LEPT</name>
<protein>
    <submittedName>
        <fullName evidence="1">Uncharacterized protein</fullName>
    </submittedName>
</protein>
<comment type="caution">
    <text evidence="1">The sequence shown here is derived from an EMBL/GenBank/DDBJ whole genome shotgun (WGS) entry which is preliminary data.</text>
</comment>
<dbReference type="AlphaFoldDB" id="A0A833H4E2"/>
<dbReference type="EMBL" id="WBUI01000003">
    <property type="protein sequence ID" value="KAB2934330.1"/>
    <property type="molecule type" value="Genomic_DNA"/>
</dbReference>
<reference evidence="1 2" key="1">
    <citation type="submission" date="2019-10" db="EMBL/GenBank/DDBJ databases">
        <title>Extracellular Electron Transfer in a Candidatus Methanoperedens spp. Enrichment Culture.</title>
        <authorList>
            <person name="Berger S."/>
            <person name="Rangel Shaw D."/>
            <person name="Berben T."/>
            <person name="In 'T Zandt M."/>
            <person name="Frank J."/>
            <person name="Reimann J."/>
            <person name="Jetten M.S.M."/>
            <person name="Welte C.U."/>
        </authorList>
    </citation>
    <scope>NUCLEOTIDE SEQUENCE [LARGE SCALE GENOMIC DNA]</scope>
    <source>
        <strain evidence="1">SB12</strain>
    </source>
</reference>
<evidence type="ECO:0000313" key="2">
    <source>
        <dbReference type="Proteomes" id="UP000460298"/>
    </source>
</evidence>
<evidence type="ECO:0000313" key="1">
    <source>
        <dbReference type="EMBL" id="KAB2934330.1"/>
    </source>
</evidence>
<proteinExistence type="predicted"/>
<accession>A0A833H4E2</accession>
<gene>
    <name evidence="1" type="ORF">F9K24_04705</name>
</gene>
<organism evidence="1 2">
    <name type="scientific">Leptonema illini</name>
    <dbReference type="NCBI Taxonomy" id="183"/>
    <lineage>
        <taxon>Bacteria</taxon>
        <taxon>Pseudomonadati</taxon>
        <taxon>Spirochaetota</taxon>
        <taxon>Spirochaetia</taxon>
        <taxon>Leptospirales</taxon>
        <taxon>Leptospiraceae</taxon>
        <taxon>Leptonema</taxon>
    </lineage>
</organism>